<evidence type="ECO:0000313" key="9">
    <source>
        <dbReference type="EMBL" id="CEA06643.1"/>
    </source>
</evidence>
<keyword evidence="5 6" id="KW-0804">Transcription</keyword>
<dbReference type="Gene3D" id="1.10.940.10">
    <property type="entry name" value="NusB-like"/>
    <property type="match status" value="1"/>
</dbReference>
<dbReference type="InterPro" id="IPR035926">
    <property type="entry name" value="NusB-like_sf"/>
</dbReference>
<accession>A0A078MH52</accession>
<evidence type="ECO:0000256" key="6">
    <source>
        <dbReference type="HAMAP-Rule" id="MF_00073"/>
    </source>
</evidence>
<dbReference type="PANTHER" id="PTHR11078">
    <property type="entry name" value="N UTILIZATION SUBSTANCE PROTEIN B-RELATED"/>
    <property type="match status" value="1"/>
</dbReference>
<sequence>MADHDAKPKRSGGQSRSAMRRKARSLALQALYSWQMAGQSLTDIEAQLRSDPEYDFDSADSGYFRELLHGVPAHLDEIDEQLRQVLDRSVAEVDPIELAILRIGVFEMTQRVDVPYKVVINEGIEMAKVFGATDGHKYINGILDKLAPRLRSVEVNASRQGR</sequence>
<dbReference type="GO" id="GO:0005829">
    <property type="term" value="C:cytosol"/>
    <property type="evidence" value="ECO:0007669"/>
    <property type="project" value="TreeGrafter"/>
</dbReference>
<dbReference type="GO" id="GO:0003723">
    <property type="term" value="F:RNA binding"/>
    <property type="evidence" value="ECO:0007669"/>
    <property type="project" value="UniProtKB-UniRule"/>
</dbReference>
<dbReference type="InterPro" id="IPR006027">
    <property type="entry name" value="NusB_RsmB_TIM44"/>
</dbReference>
<dbReference type="GO" id="GO:0031564">
    <property type="term" value="P:transcription antitermination"/>
    <property type="evidence" value="ECO:0007669"/>
    <property type="project" value="UniProtKB-KW"/>
</dbReference>
<evidence type="ECO:0000256" key="3">
    <source>
        <dbReference type="ARBA" id="ARBA00022884"/>
    </source>
</evidence>
<dbReference type="PATRIC" id="fig|1461581.3.peg.2938"/>
<keyword evidence="4 6" id="KW-0805">Transcription regulation</keyword>
<proteinExistence type="inferred from homology"/>
<keyword evidence="3 6" id="KW-0694">RNA-binding</keyword>
<evidence type="ECO:0000259" key="8">
    <source>
        <dbReference type="Pfam" id="PF01029"/>
    </source>
</evidence>
<evidence type="ECO:0000256" key="5">
    <source>
        <dbReference type="ARBA" id="ARBA00023163"/>
    </source>
</evidence>
<comment type="similarity">
    <text evidence="1 6">Belongs to the NusB family.</text>
</comment>
<dbReference type="EMBL" id="LM997413">
    <property type="protein sequence ID" value="CEA06643.1"/>
    <property type="molecule type" value="Genomic_DNA"/>
</dbReference>
<gene>
    <name evidence="6 9" type="primary">nusB</name>
    <name evidence="9" type="ORF">BN1049_02996</name>
</gene>
<dbReference type="HAMAP" id="MF_00073">
    <property type="entry name" value="NusB"/>
    <property type="match status" value="1"/>
</dbReference>
<keyword evidence="2 6" id="KW-0889">Transcription antitermination</keyword>
<dbReference type="EMBL" id="LK391969">
    <property type="protein sequence ID" value="CEF28019.1"/>
    <property type="molecule type" value="Genomic_DNA"/>
</dbReference>
<dbReference type="NCBIfam" id="TIGR01951">
    <property type="entry name" value="nusB"/>
    <property type="match status" value="1"/>
</dbReference>
<feature type="region of interest" description="Disordered" evidence="7">
    <location>
        <begin position="1"/>
        <end position="22"/>
    </location>
</feature>
<dbReference type="Pfam" id="PF01029">
    <property type="entry name" value="NusB"/>
    <property type="match status" value="1"/>
</dbReference>
<organism evidence="9">
    <name type="scientific">Pseudomonas saudimassiliensis</name>
    <dbReference type="NCBI Taxonomy" id="1461581"/>
    <lineage>
        <taxon>Bacteria</taxon>
        <taxon>Pseudomonadati</taxon>
        <taxon>Pseudomonadota</taxon>
        <taxon>Gammaproteobacteria</taxon>
        <taxon>Pseudomonadales</taxon>
        <taxon>Pseudomonadaceae</taxon>
        <taxon>Pseudomonas</taxon>
    </lineage>
</organism>
<evidence type="ECO:0000256" key="7">
    <source>
        <dbReference type="SAM" id="MobiDB-lite"/>
    </source>
</evidence>
<dbReference type="GO" id="GO:0006353">
    <property type="term" value="P:DNA-templated transcription termination"/>
    <property type="evidence" value="ECO:0007669"/>
    <property type="project" value="UniProtKB-UniRule"/>
</dbReference>
<evidence type="ECO:0000256" key="1">
    <source>
        <dbReference type="ARBA" id="ARBA00005952"/>
    </source>
</evidence>
<dbReference type="SUPFAM" id="SSF48013">
    <property type="entry name" value="NusB-like"/>
    <property type="match status" value="1"/>
</dbReference>
<evidence type="ECO:0000256" key="2">
    <source>
        <dbReference type="ARBA" id="ARBA00022814"/>
    </source>
</evidence>
<evidence type="ECO:0000256" key="4">
    <source>
        <dbReference type="ARBA" id="ARBA00023015"/>
    </source>
</evidence>
<dbReference type="InterPro" id="IPR011605">
    <property type="entry name" value="NusB_fam"/>
</dbReference>
<dbReference type="PANTHER" id="PTHR11078:SF3">
    <property type="entry name" value="ANTITERMINATION NUSB DOMAIN-CONTAINING PROTEIN"/>
    <property type="match status" value="1"/>
</dbReference>
<feature type="domain" description="NusB/RsmB/TIM44" evidence="8">
    <location>
        <begin position="21"/>
        <end position="147"/>
    </location>
</feature>
<comment type="function">
    <text evidence="6">Involved in transcription antitermination. Required for transcription of ribosomal RNA (rRNA) genes. Binds specifically to the boxA antiterminator sequence of the ribosomal RNA (rrn) operons.</text>
</comment>
<name>A0A078MH52_9PSED</name>
<reference evidence="9" key="1">
    <citation type="submission" date="2014-07" db="EMBL/GenBank/DDBJ databases">
        <authorList>
            <person name="Urmite Genomes Urmite Genomes"/>
        </authorList>
    </citation>
    <scope>NUCLEOTIDE SEQUENCE</scope>
    <source>
        <strain evidence="9">12M76_air</strain>
    </source>
</reference>
<dbReference type="AlphaFoldDB" id="A0A078MH52"/>
<protein>
    <recommendedName>
        <fullName evidence="6">Transcription antitermination protein NusB</fullName>
    </recommendedName>
    <alternativeName>
        <fullName evidence="6">Antitermination factor NusB</fullName>
    </alternativeName>
</protein>